<dbReference type="EMBL" id="FNNG01000026">
    <property type="protein sequence ID" value="SDX85813.1"/>
    <property type="molecule type" value="Genomic_DNA"/>
</dbReference>
<name>A0A1H3F457_9FIRM</name>
<dbReference type="AlphaFoldDB" id="A0A1H3F457"/>
<evidence type="ECO:0000313" key="1">
    <source>
        <dbReference type="EMBL" id="SDX85813.1"/>
    </source>
</evidence>
<dbReference type="RefSeq" id="WP_093755170.1">
    <property type="nucleotide sequence ID" value="NZ_FNNG01000026.1"/>
</dbReference>
<gene>
    <name evidence="1" type="ORF">SAMN05660923_03064</name>
</gene>
<dbReference type="OrthoDB" id="1707856at2"/>
<accession>A0A1H3F457</accession>
<evidence type="ECO:0000313" key="2">
    <source>
        <dbReference type="Proteomes" id="UP000198828"/>
    </source>
</evidence>
<sequence>MSYEVNKYVARAVVRYLNGNKDLFYTYVRKAMKLYENEKCMVTLEDMLDKDTKTKLYELVS</sequence>
<organism evidence="1 2">
    <name type="scientific">Tepidimicrobium xylanilyticum</name>
    <dbReference type="NCBI Taxonomy" id="1123352"/>
    <lineage>
        <taxon>Bacteria</taxon>
        <taxon>Bacillati</taxon>
        <taxon>Bacillota</taxon>
        <taxon>Tissierellia</taxon>
        <taxon>Tissierellales</taxon>
        <taxon>Tepidimicrobiaceae</taxon>
        <taxon>Tepidimicrobium</taxon>
    </lineage>
</organism>
<proteinExistence type="predicted"/>
<dbReference type="Proteomes" id="UP000198828">
    <property type="component" value="Unassembled WGS sequence"/>
</dbReference>
<reference evidence="1 2" key="1">
    <citation type="submission" date="2016-10" db="EMBL/GenBank/DDBJ databases">
        <authorList>
            <person name="de Groot N.N."/>
        </authorList>
    </citation>
    <scope>NUCLEOTIDE SEQUENCE [LARGE SCALE GENOMIC DNA]</scope>
    <source>
        <strain evidence="1 2">DSM 23310</strain>
    </source>
</reference>
<keyword evidence="2" id="KW-1185">Reference proteome</keyword>
<protein>
    <submittedName>
        <fullName evidence="1">Uncharacterized protein</fullName>
    </submittedName>
</protein>